<keyword evidence="2" id="KW-0732">Signal</keyword>
<gene>
    <name evidence="4" type="ORF">CF651_16275</name>
</gene>
<dbReference type="PROSITE" id="PS51677">
    <property type="entry name" value="NODB"/>
    <property type="match status" value="1"/>
</dbReference>
<comment type="caution">
    <text evidence="4">The sequence shown here is derived from an EMBL/GenBank/DDBJ whole genome shotgun (WGS) entry which is preliminary data.</text>
</comment>
<dbReference type="EMBL" id="NMQW01000023">
    <property type="protein sequence ID" value="OXM85158.1"/>
    <property type="molecule type" value="Genomic_DNA"/>
</dbReference>
<dbReference type="GO" id="GO:0016810">
    <property type="term" value="F:hydrolase activity, acting on carbon-nitrogen (but not peptide) bonds"/>
    <property type="evidence" value="ECO:0007669"/>
    <property type="project" value="InterPro"/>
</dbReference>
<dbReference type="CDD" id="cd10918">
    <property type="entry name" value="CE4_NodB_like_5s_6s"/>
    <property type="match status" value="1"/>
</dbReference>
<name>A0A229UP48_9BACL</name>
<dbReference type="Gene3D" id="3.20.20.370">
    <property type="entry name" value="Glycoside hydrolase/deacetylase"/>
    <property type="match status" value="1"/>
</dbReference>
<proteinExistence type="predicted"/>
<dbReference type="Proteomes" id="UP000215509">
    <property type="component" value="Unassembled WGS sequence"/>
</dbReference>
<dbReference type="InterPro" id="IPR002509">
    <property type="entry name" value="NODB_dom"/>
</dbReference>
<organism evidence="4 5">
    <name type="scientific">Paenibacillus rigui</name>
    <dbReference type="NCBI Taxonomy" id="554312"/>
    <lineage>
        <taxon>Bacteria</taxon>
        <taxon>Bacillati</taxon>
        <taxon>Bacillota</taxon>
        <taxon>Bacilli</taxon>
        <taxon>Bacillales</taxon>
        <taxon>Paenibacillaceae</taxon>
        <taxon>Paenibacillus</taxon>
    </lineage>
</organism>
<evidence type="ECO:0000313" key="4">
    <source>
        <dbReference type="EMBL" id="OXM85158.1"/>
    </source>
</evidence>
<protein>
    <submittedName>
        <fullName evidence="4">Polysaccharide deacetylase</fullName>
    </submittedName>
</protein>
<keyword evidence="5" id="KW-1185">Reference proteome</keyword>
<dbReference type="OrthoDB" id="9778320at2"/>
<accession>A0A229UP48</accession>
<feature type="domain" description="NodB homology" evidence="3">
    <location>
        <begin position="94"/>
        <end position="305"/>
    </location>
</feature>
<dbReference type="PANTHER" id="PTHR34216:SF3">
    <property type="entry name" value="POLY-BETA-1,6-N-ACETYL-D-GLUCOSAMINE N-DEACETYLASE"/>
    <property type="match status" value="1"/>
</dbReference>
<dbReference type="PANTHER" id="PTHR34216">
    <property type="match status" value="1"/>
</dbReference>
<reference evidence="4 5" key="1">
    <citation type="submission" date="2017-07" db="EMBL/GenBank/DDBJ databases">
        <title>Genome sequencing and assembly of Paenibacillus rigui.</title>
        <authorList>
            <person name="Mayilraj S."/>
        </authorList>
    </citation>
    <scope>NUCLEOTIDE SEQUENCE [LARGE SCALE GENOMIC DNA]</scope>
    <source>
        <strain evidence="4 5">JCM 16352</strain>
    </source>
</reference>
<dbReference type="AlphaFoldDB" id="A0A229UP48"/>
<evidence type="ECO:0000259" key="3">
    <source>
        <dbReference type="PROSITE" id="PS51677"/>
    </source>
</evidence>
<sequence length="305" mass="33953">MKTRLRLKWTLSAILILLIAYLAIDYVFPGTSPRFSSQVAVLEYHHIDPEASDYTITPEAFKEHLIALKSSGYQVISMKQFVDFMNGTGTVPPGAVVITFDDGYESFYQYAYPILKEQGMTASNFLIVSAVGTKTEEGTAFMTWEQIQQMKADGFGFYSHTYNSHDFVPGADGKPVNSLTNPIFLPALNRVETEQEYAQRVKADLVQAEQVLREKLGTQDQLLCLPHGRYDATTLAQSRQAGIQYIFTGVDGLNLPGTTLVKRINGGAAKVTAEKLLDKLTDETRLLGRLKITLKNVVTSYRMGE</sequence>
<evidence type="ECO:0000256" key="1">
    <source>
        <dbReference type="ARBA" id="ARBA00004613"/>
    </source>
</evidence>
<dbReference type="Pfam" id="PF01522">
    <property type="entry name" value="Polysacc_deac_1"/>
    <property type="match status" value="1"/>
</dbReference>
<dbReference type="SUPFAM" id="SSF88713">
    <property type="entry name" value="Glycoside hydrolase/deacetylase"/>
    <property type="match status" value="1"/>
</dbReference>
<comment type="subcellular location">
    <subcellularLocation>
        <location evidence="1">Secreted</location>
    </subcellularLocation>
</comment>
<dbReference type="InterPro" id="IPR051398">
    <property type="entry name" value="Polysacch_Deacetylase"/>
</dbReference>
<evidence type="ECO:0000313" key="5">
    <source>
        <dbReference type="Proteomes" id="UP000215509"/>
    </source>
</evidence>
<dbReference type="InterPro" id="IPR011330">
    <property type="entry name" value="Glyco_hydro/deAcase_b/a-brl"/>
</dbReference>
<dbReference type="RefSeq" id="WP_094015921.1">
    <property type="nucleotide sequence ID" value="NZ_NMQW01000023.1"/>
</dbReference>
<dbReference type="GO" id="GO:0005975">
    <property type="term" value="P:carbohydrate metabolic process"/>
    <property type="evidence" value="ECO:0007669"/>
    <property type="project" value="InterPro"/>
</dbReference>
<evidence type="ECO:0000256" key="2">
    <source>
        <dbReference type="ARBA" id="ARBA00022729"/>
    </source>
</evidence>
<dbReference type="GO" id="GO:0005576">
    <property type="term" value="C:extracellular region"/>
    <property type="evidence" value="ECO:0007669"/>
    <property type="project" value="UniProtKB-SubCell"/>
</dbReference>